<keyword evidence="1" id="KW-0560">Oxidoreductase</keyword>
<reference evidence="6 7" key="1">
    <citation type="submission" date="2020-03" db="EMBL/GenBank/DDBJ databases">
        <title>Soil Listeria distribution.</title>
        <authorList>
            <person name="Liao J."/>
            <person name="Wiedmann M."/>
        </authorList>
    </citation>
    <scope>NUCLEOTIDE SEQUENCE [LARGE SCALE GENOMIC DNA]</scope>
    <source>
        <strain evidence="5 7">FSL L7-1299</strain>
        <strain evidence="4 6">FSL L7-1658</strain>
    </source>
</reference>
<dbReference type="CDD" id="cd12181">
    <property type="entry name" value="ceo_syn"/>
    <property type="match status" value="1"/>
</dbReference>
<dbReference type="GO" id="GO:0000286">
    <property type="term" value="F:alanine dehydrogenase activity"/>
    <property type="evidence" value="ECO:0007669"/>
    <property type="project" value="TreeGrafter"/>
</dbReference>
<dbReference type="InterPro" id="IPR007698">
    <property type="entry name" value="AlaDH/PNT_NAD(H)-bd"/>
</dbReference>
<protein>
    <submittedName>
        <fullName evidence="5">N(5)-(Carboxyethyl)ornithine synthase</fullName>
    </submittedName>
</protein>
<evidence type="ECO:0000259" key="2">
    <source>
        <dbReference type="SMART" id="SM01002"/>
    </source>
</evidence>
<dbReference type="InterPro" id="IPR036291">
    <property type="entry name" value="NAD(P)-bd_dom_sf"/>
</dbReference>
<accession>A0A842AL12</accession>
<dbReference type="InterPro" id="IPR046951">
    <property type="entry name" value="CEOS"/>
</dbReference>
<name>A0A842AL12_9LIST</name>
<evidence type="ECO:0000313" key="4">
    <source>
        <dbReference type="EMBL" id="MBC1400972.1"/>
    </source>
</evidence>
<dbReference type="AlphaFoldDB" id="A0A842AL12"/>
<evidence type="ECO:0000313" key="7">
    <source>
        <dbReference type="Proteomes" id="UP000574104"/>
    </source>
</evidence>
<organism evidence="5 7">
    <name type="scientific">Listeria booriae</name>
    <dbReference type="NCBI Taxonomy" id="1552123"/>
    <lineage>
        <taxon>Bacteria</taxon>
        <taxon>Bacillati</taxon>
        <taxon>Bacillota</taxon>
        <taxon>Bacilli</taxon>
        <taxon>Bacillales</taxon>
        <taxon>Listeriaceae</taxon>
        <taxon>Listeria</taxon>
    </lineage>
</organism>
<dbReference type="EMBL" id="JAARSH010000009">
    <property type="protein sequence ID" value="MBC1617202.1"/>
    <property type="molecule type" value="Genomic_DNA"/>
</dbReference>
<dbReference type="GO" id="GO:0005886">
    <property type="term" value="C:plasma membrane"/>
    <property type="evidence" value="ECO:0007669"/>
    <property type="project" value="TreeGrafter"/>
</dbReference>
<dbReference type="SMART" id="SM01003">
    <property type="entry name" value="AlaDh_PNT_N"/>
    <property type="match status" value="1"/>
</dbReference>
<dbReference type="PANTHER" id="PTHR42795:SF1">
    <property type="entry name" value="ALANINE DEHYDROGENASE"/>
    <property type="match status" value="1"/>
</dbReference>
<dbReference type="Proteomes" id="UP000544413">
    <property type="component" value="Unassembled WGS sequence"/>
</dbReference>
<dbReference type="PANTHER" id="PTHR42795">
    <property type="entry name" value="ALANINE DEHYDROGENASE"/>
    <property type="match status" value="1"/>
</dbReference>
<dbReference type="Proteomes" id="UP000574104">
    <property type="component" value="Unassembled WGS sequence"/>
</dbReference>
<dbReference type="GO" id="GO:0047126">
    <property type="term" value="F:N5-(carboxyethyl)ornithine synthase activity"/>
    <property type="evidence" value="ECO:0007669"/>
    <property type="project" value="InterPro"/>
</dbReference>
<dbReference type="InterPro" id="IPR007886">
    <property type="entry name" value="AlaDH/PNT_N"/>
</dbReference>
<dbReference type="Pfam" id="PF05222">
    <property type="entry name" value="AlaDh_PNT_N"/>
    <property type="match status" value="1"/>
</dbReference>
<dbReference type="SUPFAM" id="SSF51735">
    <property type="entry name" value="NAD(P)-binding Rossmann-fold domains"/>
    <property type="match status" value="1"/>
</dbReference>
<evidence type="ECO:0000259" key="3">
    <source>
        <dbReference type="SMART" id="SM01003"/>
    </source>
</evidence>
<evidence type="ECO:0000313" key="5">
    <source>
        <dbReference type="EMBL" id="MBC1617202.1"/>
    </source>
</evidence>
<feature type="domain" description="Alanine dehydrogenase/pyridine nucleotide transhydrogenase NAD(H)-binding" evidence="2">
    <location>
        <begin position="169"/>
        <end position="288"/>
    </location>
</feature>
<evidence type="ECO:0000256" key="1">
    <source>
        <dbReference type="ARBA" id="ARBA00023002"/>
    </source>
</evidence>
<feature type="domain" description="Alanine dehydrogenase/pyridine nucleotide transhydrogenase N-terminal" evidence="3">
    <location>
        <begin position="33"/>
        <end position="161"/>
    </location>
</feature>
<dbReference type="EMBL" id="JAARPT010000002">
    <property type="protein sequence ID" value="MBC1400972.1"/>
    <property type="molecule type" value="Genomic_DNA"/>
</dbReference>
<comment type="caution">
    <text evidence="5">The sequence shown here is derived from an EMBL/GenBank/DDBJ whole genome shotgun (WGS) entry which is preliminary data.</text>
</comment>
<dbReference type="Pfam" id="PF01262">
    <property type="entry name" value="AlaDh_PNT_C"/>
    <property type="match status" value="1"/>
</dbReference>
<proteinExistence type="predicted"/>
<gene>
    <name evidence="4" type="ORF">HB836_05130</name>
    <name evidence="5" type="ORF">HB904_13430</name>
</gene>
<dbReference type="GO" id="GO:0006524">
    <property type="term" value="P:alanine catabolic process"/>
    <property type="evidence" value="ECO:0007669"/>
    <property type="project" value="TreeGrafter"/>
</dbReference>
<dbReference type="SMART" id="SM01002">
    <property type="entry name" value="AlaDh_PNT_C"/>
    <property type="match status" value="1"/>
</dbReference>
<sequence length="337" mass="38350">MVRKVGINKISDLNNLNHKYDGGNKMLEKKTMGFVNSHKENEKRIALLPEHIATITNKEKLFFEKGYGDALGIPDAEYMALGCVIQSREEVLRQDIICEPKIGDSDFLSHLRKGQTIFGWVHAEQNRDIAEKLAESEVKAYAWENMDYMNRHCFWVNNELAGEGAIMHAYQLIGEMPYNTKVAILGRGNVSHGAQKILLNLGAEVHIYNRNQEELFKKELPNYDVLINAILWDLKRTDHIMYREDLQRMKKNAMIIDVSCDRGGAIETTVPTTIDNPTYMVDGILHYAVDHTPSLLYRTASRSISKEISKYIDDLIESRANATLAASVVAVMNPMYK</sequence>
<dbReference type="Gene3D" id="3.40.50.720">
    <property type="entry name" value="NAD(P)-binding Rossmann-like Domain"/>
    <property type="match status" value="4"/>
</dbReference>
<dbReference type="SUPFAM" id="SSF52283">
    <property type="entry name" value="Formate/glycerate dehydrogenase catalytic domain-like"/>
    <property type="match status" value="1"/>
</dbReference>
<evidence type="ECO:0000313" key="6">
    <source>
        <dbReference type="Proteomes" id="UP000544413"/>
    </source>
</evidence>